<reference evidence="11" key="1">
    <citation type="journal article" date="2016" name="Nat. Genet.">
        <title>A high-quality carrot genome assembly provides new insights into carotenoid accumulation and asterid genome evolution.</title>
        <authorList>
            <person name="Iorizzo M."/>
            <person name="Ellison S."/>
            <person name="Senalik D."/>
            <person name="Zeng P."/>
            <person name="Satapoomin P."/>
            <person name="Huang J."/>
            <person name="Bowman M."/>
            <person name="Iovene M."/>
            <person name="Sanseverino W."/>
            <person name="Cavagnaro P."/>
            <person name="Yildiz M."/>
            <person name="Macko-Podgorni A."/>
            <person name="Moranska E."/>
            <person name="Grzebelus E."/>
            <person name="Grzebelus D."/>
            <person name="Ashrafi H."/>
            <person name="Zheng Z."/>
            <person name="Cheng S."/>
            <person name="Spooner D."/>
            <person name="Van Deynze A."/>
            <person name="Simon P."/>
        </authorList>
    </citation>
    <scope>NUCLEOTIDE SEQUENCE</scope>
    <source>
        <tissue evidence="11">Leaf</tissue>
    </source>
</reference>
<reference evidence="11" key="2">
    <citation type="submission" date="2022-03" db="EMBL/GenBank/DDBJ databases">
        <title>Draft title - Genomic analysis of global carrot germplasm unveils the trajectory of domestication and the origin of high carotenoid orange carrot.</title>
        <authorList>
            <person name="Iorizzo M."/>
            <person name="Ellison S."/>
            <person name="Senalik D."/>
            <person name="Macko-Podgorni A."/>
            <person name="Grzebelus D."/>
            <person name="Bostan H."/>
            <person name="Rolling W."/>
            <person name="Curaba J."/>
            <person name="Simon P."/>
        </authorList>
    </citation>
    <scope>NUCLEOTIDE SEQUENCE</scope>
    <source>
        <tissue evidence="11">Leaf</tissue>
    </source>
</reference>
<keyword evidence="4" id="KW-0479">Metal-binding</keyword>
<dbReference type="Pfam" id="PF15628">
    <property type="entry name" value="RRM_DME"/>
    <property type="match status" value="1"/>
</dbReference>
<evidence type="ECO:0000256" key="3">
    <source>
        <dbReference type="ARBA" id="ARBA00005646"/>
    </source>
</evidence>
<evidence type="ECO:0000256" key="7">
    <source>
        <dbReference type="ARBA" id="ARBA00023125"/>
    </source>
</evidence>
<evidence type="ECO:0000256" key="5">
    <source>
        <dbReference type="ARBA" id="ARBA00023004"/>
    </source>
</evidence>
<sequence length="919" mass="104881">MGNIPINMKTSESAISTEMDCSAEMNASVPLRKGVVCDFIKPEIGIQRVSSRLRAIIMKDIGCEHLIFQVYSRKTKVNQCLKHTNINMHKKEKMRRQRVRVSRSWLKTVEVWQRKRNGKEVVKKRHRNLQPWQLFMPYCKRFSLKLCIFNMYFVDVVIIQLESLTISENYRHDMLQNENVQSSIVLCKETFDVVKKHKLQALVDIDEESERVYNMLMSNVGNNYDEEAEASPEKKEYWATQRELTRERVETLTSTLRDIQGDRSFSQWKGSVLDSVVGAYLTQNVTDHASSSAFMSLAARYPAQNFHGESKYIEQTVNDPSGGKDQASAGGCSLQQVRTCEHTSIQSNFKSESAPLEDKAKGEQKEGNNKIWDNLRKNYSTGRGRDKKATDALDWEAVRKADVVEVAGTIEERGMNNVLAKKIKEFLDRIVEDHGSLDLEWLRDVPPQDTKDFLMSIYGIGLKSTECIRLLTLRHVAFPVDTNVGRVAVRLGWVPLKPLPEGLQLHLLETYPPVNSIQTYLYPRLCNLDQQTLYELHYHLITFGKVFCTKKKPNCNACPMKGECKYFASATASNRLALPERLSKNVETAGNHVVKTTPLELEFDVNISDHGYQHLDSEYESHKCEILIELPASPSRELEDIEDLLKDSDHCSNSGETDDDILTIRLESKVLRESKPESANKKIISTKVDTTETWDILNFPVPSPKPILKLAGRLLTVHKVFELPDSHPILERVDRRDPDDPSPYLFAVWEEEELSGKPRSLVSQISEDCRSPKPEVCHEIVCCGSPSRNIEKQKLPTICGTLLIPVRSANHGTFPLNGTYFQVNEVFADDESTQTPIVVPRQWLLGLPIRFLYCGRTATTTFKGLSADLIQHAFSKGFFCTRGFNRKTKYTTCLGDRFHFKANKYKTNKPLRKIQNDSK</sequence>
<dbReference type="EMBL" id="CP093345">
    <property type="protein sequence ID" value="WOG93516.1"/>
    <property type="molecule type" value="Genomic_DNA"/>
</dbReference>
<gene>
    <name evidence="11" type="ORF">DCAR_0312802</name>
</gene>
<feature type="compositionally biased region" description="Basic and acidic residues" evidence="9">
    <location>
        <begin position="356"/>
        <end position="376"/>
    </location>
</feature>
<organism evidence="11 12">
    <name type="scientific">Daucus carota subsp. sativus</name>
    <name type="common">Carrot</name>
    <dbReference type="NCBI Taxonomy" id="79200"/>
    <lineage>
        <taxon>Eukaryota</taxon>
        <taxon>Viridiplantae</taxon>
        <taxon>Streptophyta</taxon>
        <taxon>Embryophyta</taxon>
        <taxon>Tracheophyta</taxon>
        <taxon>Spermatophyta</taxon>
        <taxon>Magnoliopsida</taxon>
        <taxon>eudicotyledons</taxon>
        <taxon>Gunneridae</taxon>
        <taxon>Pentapetalae</taxon>
        <taxon>asterids</taxon>
        <taxon>campanulids</taxon>
        <taxon>Apiales</taxon>
        <taxon>Apiaceae</taxon>
        <taxon>Apioideae</taxon>
        <taxon>Scandiceae</taxon>
        <taxon>Daucinae</taxon>
        <taxon>Daucus</taxon>
        <taxon>Daucus sect. Daucus</taxon>
    </lineage>
</organism>
<dbReference type="InterPro" id="IPR003265">
    <property type="entry name" value="HhH-GPD_domain"/>
</dbReference>
<evidence type="ECO:0000256" key="6">
    <source>
        <dbReference type="ARBA" id="ARBA00023014"/>
    </source>
</evidence>
<dbReference type="InterPro" id="IPR003651">
    <property type="entry name" value="Endonuclease3_FeS-loop_motif"/>
</dbReference>
<dbReference type="SMART" id="SM00525">
    <property type="entry name" value="FES"/>
    <property type="match status" value="1"/>
</dbReference>
<keyword evidence="5" id="KW-0408">Iron</keyword>
<dbReference type="GO" id="GO:0003677">
    <property type="term" value="F:DNA binding"/>
    <property type="evidence" value="ECO:0007669"/>
    <property type="project" value="UniProtKB-KW"/>
</dbReference>
<dbReference type="PANTHER" id="PTHR46213">
    <property type="entry name" value="TRANSCRIPTIONAL ACTIVATOR DEMETER"/>
    <property type="match status" value="1"/>
</dbReference>
<dbReference type="GO" id="GO:0051539">
    <property type="term" value="F:4 iron, 4 sulfur cluster binding"/>
    <property type="evidence" value="ECO:0007669"/>
    <property type="project" value="InterPro"/>
</dbReference>
<dbReference type="InterPro" id="IPR028925">
    <property type="entry name" value="RRM_DME"/>
</dbReference>
<dbReference type="GO" id="GO:0046872">
    <property type="term" value="F:metal ion binding"/>
    <property type="evidence" value="ECO:0007669"/>
    <property type="project" value="UniProtKB-KW"/>
</dbReference>
<evidence type="ECO:0000256" key="8">
    <source>
        <dbReference type="ARBA" id="ARBA00023242"/>
    </source>
</evidence>
<evidence type="ECO:0000256" key="4">
    <source>
        <dbReference type="ARBA" id="ARBA00022723"/>
    </source>
</evidence>
<dbReference type="CDD" id="cd00056">
    <property type="entry name" value="ENDO3c"/>
    <property type="match status" value="1"/>
</dbReference>
<dbReference type="InterPro" id="IPR011257">
    <property type="entry name" value="DNA_glycosylase"/>
</dbReference>
<dbReference type="SUPFAM" id="SSF48150">
    <property type="entry name" value="DNA-glycosylase"/>
    <property type="match status" value="1"/>
</dbReference>
<comment type="cofactor">
    <cofactor evidence="1">
        <name>[4Fe-4S] cluster</name>
        <dbReference type="ChEBI" id="CHEBI:49883"/>
    </cofactor>
</comment>
<evidence type="ECO:0000256" key="9">
    <source>
        <dbReference type="SAM" id="MobiDB-lite"/>
    </source>
</evidence>
<keyword evidence="6" id="KW-0411">Iron-sulfur</keyword>
<dbReference type="Gene3D" id="1.10.1670.10">
    <property type="entry name" value="Helix-hairpin-Helix base-excision DNA repair enzymes (C-terminal)"/>
    <property type="match status" value="1"/>
</dbReference>
<dbReference type="InterPro" id="IPR023170">
    <property type="entry name" value="HhH_base_excis_C"/>
</dbReference>
<dbReference type="InterPro" id="IPR044811">
    <property type="entry name" value="DME/ROS1"/>
</dbReference>
<evidence type="ECO:0000313" key="11">
    <source>
        <dbReference type="EMBL" id="WOG93516.1"/>
    </source>
</evidence>
<dbReference type="GO" id="GO:0141166">
    <property type="term" value="P:chromosomal 5-methylcytosine DNA demethylation pathway"/>
    <property type="evidence" value="ECO:0007669"/>
    <property type="project" value="InterPro"/>
</dbReference>
<dbReference type="AlphaFoldDB" id="A0AAF0WQI4"/>
<dbReference type="GO" id="GO:0005634">
    <property type="term" value="C:nucleus"/>
    <property type="evidence" value="ECO:0007669"/>
    <property type="project" value="UniProtKB-SubCell"/>
</dbReference>
<feature type="domain" description="HhH-GPD" evidence="10">
    <location>
        <begin position="375"/>
        <end position="546"/>
    </location>
</feature>
<evidence type="ECO:0000256" key="2">
    <source>
        <dbReference type="ARBA" id="ARBA00004123"/>
    </source>
</evidence>
<dbReference type="GO" id="GO:0019104">
    <property type="term" value="F:DNA N-glycosylase activity"/>
    <property type="evidence" value="ECO:0007669"/>
    <property type="project" value="InterPro"/>
</dbReference>
<dbReference type="PANTHER" id="PTHR46213:SF13">
    <property type="entry name" value="DEMETER-LIKE PROTEIN 2-RELATED"/>
    <property type="match status" value="1"/>
</dbReference>
<protein>
    <recommendedName>
        <fullName evidence="10">HhH-GPD domain-containing protein</fullName>
    </recommendedName>
</protein>
<dbReference type="Proteomes" id="UP000077755">
    <property type="component" value="Chromosome 3"/>
</dbReference>
<comment type="subcellular location">
    <subcellularLocation>
        <location evidence="2">Nucleus</location>
    </subcellularLocation>
</comment>
<evidence type="ECO:0000259" key="10">
    <source>
        <dbReference type="SMART" id="SM00478"/>
    </source>
</evidence>
<name>A0AAF0WQI4_DAUCS</name>
<feature type="region of interest" description="Disordered" evidence="9">
    <location>
        <begin position="345"/>
        <end position="376"/>
    </location>
</feature>
<proteinExistence type="inferred from homology"/>
<dbReference type="SMART" id="SM00478">
    <property type="entry name" value="ENDO3c"/>
    <property type="match status" value="1"/>
</dbReference>
<keyword evidence="12" id="KW-1185">Reference proteome</keyword>
<keyword evidence="8" id="KW-0539">Nucleus</keyword>
<accession>A0AAF0WQI4</accession>
<keyword evidence="7" id="KW-0238">DNA-binding</keyword>
<evidence type="ECO:0000313" key="12">
    <source>
        <dbReference type="Proteomes" id="UP000077755"/>
    </source>
</evidence>
<evidence type="ECO:0000256" key="1">
    <source>
        <dbReference type="ARBA" id="ARBA00001966"/>
    </source>
</evidence>
<dbReference type="Gene3D" id="1.10.340.30">
    <property type="entry name" value="Hypothetical protein, domain 2"/>
    <property type="match status" value="1"/>
</dbReference>
<dbReference type="GO" id="GO:0035514">
    <property type="term" value="F:DNA demethylase activity"/>
    <property type="evidence" value="ECO:0007669"/>
    <property type="project" value="InterPro"/>
</dbReference>
<dbReference type="GO" id="GO:0006284">
    <property type="term" value="P:base-excision repair"/>
    <property type="evidence" value="ECO:0007669"/>
    <property type="project" value="InterPro"/>
</dbReference>
<comment type="similarity">
    <text evidence="3">Belongs to the DNA glycosylase family. DEMETER subfamily.</text>
</comment>